<dbReference type="InterPro" id="IPR036271">
    <property type="entry name" value="Tet_transcr_reg_TetR-rel_C_sf"/>
</dbReference>
<evidence type="ECO:0000256" key="2">
    <source>
        <dbReference type="PROSITE-ProRule" id="PRU00335"/>
    </source>
</evidence>
<dbReference type="Pfam" id="PF00440">
    <property type="entry name" value="TetR_N"/>
    <property type="match status" value="1"/>
</dbReference>
<dbReference type="Pfam" id="PF17932">
    <property type="entry name" value="TetR_C_24"/>
    <property type="match status" value="1"/>
</dbReference>
<feature type="domain" description="HTH tetR-type" evidence="3">
    <location>
        <begin position="14"/>
        <end position="74"/>
    </location>
</feature>
<evidence type="ECO:0000256" key="1">
    <source>
        <dbReference type="ARBA" id="ARBA00023125"/>
    </source>
</evidence>
<dbReference type="SUPFAM" id="SSF46689">
    <property type="entry name" value="Homeodomain-like"/>
    <property type="match status" value="1"/>
</dbReference>
<evidence type="ECO:0000313" key="4">
    <source>
        <dbReference type="EMBL" id="KYO53470.1"/>
    </source>
</evidence>
<name>A0A162L614_9PROT</name>
<dbReference type="RefSeq" id="WP_062763632.1">
    <property type="nucleotide sequence ID" value="NZ_CP121027.1"/>
</dbReference>
<organism evidence="4 5">
    <name type="scientific">Tistrella mobilis</name>
    <dbReference type="NCBI Taxonomy" id="171437"/>
    <lineage>
        <taxon>Bacteria</taxon>
        <taxon>Pseudomonadati</taxon>
        <taxon>Pseudomonadota</taxon>
        <taxon>Alphaproteobacteria</taxon>
        <taxon>Geminicoccales</taxon>
        <taxon>Geminicoccaceae</taxon>
        <taxon>Tistrella</taxon>
    </lineage>
</organism>
<dbReference type="EMBL" id="LPZR01000113">
    <property type="protein sequence ID" value="KYO53470.1"/>
    <property type="molecule type" value="Genomic_DNA"/>
</dbReference>
<dbReference type="InterPro" id="IPR050109">
    <property type="entry name" value="HTH-type_TetR-like_transc_reg"/>
</dbReference>
<dbReference type="PROSITE" id="PS50977">
    <property type="entry name" value="HTH_TETR_2"/>
    <property type="match status" value="1"/>
</dbReference>
<reference evidence="4 5" key="1">
    <citation type="submission" date="2015-12" db="EMBL/GenBank/DDBJ databases">
        <title>Genome sequence of Tistrella mobilis MCCC 1A02139.</title>
        <authorList>
            <person name="Lu L."/>
            <person name="Lai Q."/>
            <person name="Shao Z."/>
            <person name="Qian P."/>
        </authorList>
    </citation>
    <scope>NUCLEOTIDE SEQUENCE [LARGE SCALE GENOMIC DNA]</scope>
    <source>
        <strain evidence="4 5">MCCC 1A02139</strain>
    </source>
</reference>
<dbReference type="PANTHER" id="PTHR30055:SF226">
    <property type="entry name" value="HTH-TYPE TRANSCRIPTIONAL REGULATOR PKSA"/>
    <property type="match status" value="1"/>
</dbReference>
<dbReference type="InterPro" id="IPR041490">
    <property type="entry name" value="KstR2_TetR_C"/>
</dbReference>
<comment type="caution">
    <text evidence="4">The sequence shown here is derived from an EMBL/GenBank/DDBJ whole genome shotgun (WGS) entry which is preliminary data.</text>
</comment>
<dbReference type="PANTHER" id="PTHR30055">
    <property type="entry name" value="HTH-TYPE TRANSCRIPTIONAL REGULATOR RUTR"/>
    <property type="match status" value="1"/>
</dbReference>
<evidence type="ECO:0000259" key="3">
    <source>
        <dbReference type="PROSITE" id="PS50977"/>
    </source>
</evidence>
<dbReference type="InterPro" id="IPR001647">
    <property type="entry name" value="HTH_TetR"/>
</dbReference>
<sequence>MAYRQTPETRRRLAERRMMILKATRELIAEVGFRGVRSRLVAEKAGISEGTIYRYFPTMTALYAEVFRTAALRELAASVEAADRPGPHGERLAAAVQVHVERALRRPRLAHALLAEPVSPEIEAVRLDCRHRFHLLFSEILQDGIAAGEFIPFDTELAAACITGALDEAIIWPFAKVADDARDKPVLVDFMVGFCMAGLDRFRTAGAGGLRRPA</sequence>
<dbReference type="GO" id="GO:0003700">
    <property type="term" value="F:DNA-binding transcription factor activity"/>
    <property type="evidence" value="ECO:0007669"/>
    <property type="project" value="TreeGrafter"/>
</dbReference>
<accession>A0A162L614</accession>
<feature type="DNA-binding region" description="H-T-H motif" evidence="2">
    <location>
        <begin position="37"/>
        <end position="56"/>
    </location>
</feature>
<dbReference type="SUPFAM" id="SSF48498">
    <property type="entry name" value="Tetracyclin repressor-like, C-terminal domain"/>
    <property type="match status" value="1"/>
</dbReference>
<evidence type="ECO:0000313" key="5">
    <source>
        <dbReference type="Proteomes" id="UP000075787"/>
    </source>
</evidence>
<dbReference type="GeneID" id="97242960"/>
<dbReference type="GO" id="GO:0000976">
    <property type="term" value="F:transcription cis-regulatory region binding"/>
    <property type="evidence" value="ECO:0007669"/>
    <property type="project" value="TreeGrafter"/>
</dbReference>
<dbReference type="Proteomes" id="UP000075787">
    <property type="component" value="Unassembled WGS sequence"/>
</dbReference>
<gene>
    <name evidence="4" type="ORF">AUP44_03755</name>
</gene>
<dbReference type="Gene3D" id="1.10.357.10">
    <property type="entry name" value="Tetracycline Repressor, domain 2"/>
    <property type="match status" value="1"/>
</dbReference>
<dbReference type="InterPro" id="IPR009057">
    <property type="entry name" value="Homeodomain-like_sf"/>
</dbReference>
<dbReference type="Gene3D" id="1.10.10.60">
    <property type="entry name" value="Homeodomain-like"/>
    <property type="match status" value="1"/>
</dbReference>
<protein>
    <recommendedName>
        <fullName evidence="3">HTH tetR-type domain-containing protein</fullName>
    </recommendedName>
</protein>
<dbReference type="PRINTS" id="PR00455">
    <property type="entry name" value="HTHTETR"/>
</dbReference>
<proteinExistence type="predicted"/>
<keyword evidence="1 2" id="KW-0238">DNA-binding</keyword>
<dbReference type="AlphaFoldDB" id="A0A162L614"/>